<dbReference type="EMBL" id="CAXLJM020000181">
    <property type="protein sequence ID" value="CAL8148915.1"/>
    <property type="molecule type" value="Genomic_DNA"/>
</dbReference>
<organism evidence="1 2">
    <name type="scientific">Orchesella dallaii</name>
    <dbReference type="NCBI Taxonomy" id="48710"/>
    <lineage>
        <taxon>Eukaryota</taxon>
        <taxon>Metazoa</taxon>
        <taxon>Ecdysozoa</taxon>
        <taxon>Arthropoda</taxon>
        <taxon>Hexapoda</taxon>
        <taxon>Collembola</taxon>
        <taxon>Entomobryomorpha</taxon>
        <taxon>Entomobryoidea</taxon>
        <taxon>Orchesellidae</taxon>
        <taxon>Orchesellinae</taxon>
        <taxon>Orchesella</taxon>
    </lineage>
</organism>
<proteinExistence type="predicted"/>
<evidence type="ECO:0000313" key="1">
    <source>
        <dbReference type="EMBL" id="CAL8148915.1"/>
    </source>
</evidence>
<comment type="caution">
    <text evidence="1">The sequence shown here is derived from an EMBL/GenBank/DDBJ whole genome shotgun (WGS) entry which is preliminary data.</text>
</comment>
<sequence>MGNILAYLRMQKIVRDQKTGTKVGSDCDGVDNMQGYLYSSKGQPDVGPPQSPREVVISLQNTKFDIEEPRIVVPYIRFSRGSLSSVKEEDEEECDFRRVEPFTKFPF</sequence>
<keyword evidence="2" id="KW-1185">Reference proteome</keyword>
<name>A0ABP1SB33_9HEXA</name>
<reference evidence="1 2" key="1">
    <citation type="submission" date="2024-08" db="EMBL/GenBank/DDBJ databases">
        <authorList>
            <person name="Cucini C."/>
            <person name="Frati F."/>
        </authorList>
    </citation>
    <scope>NUCLEOTIDE SEQUENCE [LARGE SCALE GENOMIC DNA]</scope>
</reference>
<gene>
    <name evidence="1" type="ORF">ODALV1_LOCUS31571</name>
</gene>
<dbReference type="Proteomes" id="UP001642540">
    <property type="component" value="Unassembled WGS sequence"/>
</dbReference>
<accession>A0ABP1SB33</accession>
<protein>
    <submittedName>
        <fullName evidence="1">Uncharacterized protein</fullName>
    </submittedName>
</protein>
<evidence type="ECO:0000313" key="2">
    <source>
        <dbReference type="Proteomes" id="UP001642540"/>
    </source>
</evidence>